<evidence type="ECO:0000256" key="1">
    <source>
        <dbReference type="SAM" id="Phobius"/>
    </source>
</evidence>
<keyword evidence="1" id="KW-1133">Transmembrane helix</keyword>
<keyword evidence="1" id="KW-0472">Membrane</keyword>
<dbReference type="AlphaFoldDB" id="A0A849ST51"/>
<feature type="transmembrane region" description="Helical" evidence="1">
    <location>
        <begin position="92"/>
        <end position="109"/>
    </location>
</feature>
<feature type="transmembrane region" description="Helical" evidence="1">
    <location>
        <begin position="20"/>
        <end position="37"/>
    </location>
</feature>
<feature type="transmembrane region" description="Helical" evidence="1">
    <location>
        <begin position="58"/>
        <end position="86"/>
    </location>
</feature>
<evidence type="ECO:0000313" key="2">
    <source>
        <dbReference type="EMBL" id="NOT34560.1"/>
    </source>
</evidence>
<feature type="transmembrane region" description="Helical" evidence="1">
    <location>
        <begin position="176"/>
        <end position="198"/>
    </location>
</feature>
<comment type="caution">
    <text evidence="2">The sequence shown here is derived from an EMBL/GenBank/DDBJ whole genome shotgun (WGS) entry which is preliminary data.</text>
</comment>
<dbReference type="EMBL" id="JABFRW010000131">
    <property type="protein sequence ID" value="NOT34560.1"/>
    <property type="molecule type" value="Genomic_DNA"/>
</dbReference>
<keyword evidence="1" id="KW-0812">Transmembrane</keyword>
<dbReference type="Proteomes" id="UP000580839">
    <property type="component" value="Unassembled WGS sequence"/>
</dbReference>
<accession>A0A849ST51</accession>
<name>A0A849ST51_UNCEI</name>
<gene>
    <name evidence="2" type="ORF">HOP12_10360</name>
</gene>
<reference evidence="2 3" key="1">
    <citation type="submission" date="2020-04" db="EMBL/GenBank/DDBJ databases">
        <title>Metagenomic profiling of ammonia- and methane-oxidizing microorganisms in a Dutch drinking water treatment plant.</title>
        <authorList>
            <person name="Poghosyan L."/>
            <person name="Leucker S."/>
        </authorList>
    </citation>
    <scope>NUCLEOTIDE SEQUENCE [LARGE SCALE GENOMIC DNA]</scope>
    <source>
        <strain evidence="2">S-RSF-IL-03</strain>
    </source>
</reference>
<organism evidence="2 3">
    <name type="scientific">Eiseniibacteriota bacterium</name>
    <dbReference type="NCBI Taxonomy" id="2212470"/>
    <lineage>
        <taxon>Bacteria</taxon>
        <taxon>Candidatus Eiseniibacteriota</taxon>
    </lineage>
</organism>
<protein>
    <submittedName>
        <fullName evidence="2">Uncharacterized protein</fullName>
    </submittedName>
</protein>
<evidence type="ECO:0000313" key="3">
    <source>
        <dbReference type="Proteomes" id="UP000580839"/>
    </source>
</evidence>
<proteinExistence type="predicted"/>
<feature type="transmembrane region" description="Helical" evidence="1">
    <location>
        <begin position="145"/>
        <end position="164"/>
    </location>
</feature>
<sequence length="210" mass="22360">MLAPASSLGTRFVRTRVRLAWPFSPWFVPFAAAFALFERWRFIRDKVAAGPESPLDPAALAWMATTTHALGVLAGSALLVVAWRALGERMPYWRIAGITCALSLLTGFADLLRVRSAELEGAWRMAAVTLGGIGGLESVRADDAGLAAAFAGLGVLEAVRLILLGWAQSHAVARPFATGVAVTLSLWLAIRLATWFTLDLLAGRSGFGGL</sequence>